<dbReference type="AlphaFoldDB" id="A0A2K9NRK4"/>
<dbReference type="Proteomes" id="UP000235584">
    <property type="component" value="Chromosome"/>
</dbReference>
<keyword evidence="2" id="KW-1185">Reference proteome</keyword>
<dbReference type="RefSeq" id="WP_102243430.1">
    <property type="nucleotide sequence ID" value="NZ_CP025704.1"/>
</dbReference>
<accession>A0A2K9NRK4</accession>
<evidence type="ECO:0000313" key="1">
    <source>
        <dbReference type="EMBL" id="AUN98139.1"/>
    </source>
</evidence>
<gene>
    <name evidence="1" type="ORF">C0V70_08460</name>
</gene>
<dbReference type="KEGG" id="bsto:C0V70_08460"/>
<dbReference type="EMBL" id="CP025704">
    <property type="protein sequence ID" value="AUN98139.1"/>
    <property type="molecule type" value="Genomic_DNA"/>
</dbReference>
<name>A0A2K9NRK4_BACTC</name>
<evidence type="ECO:0000313" key="2">
    <source>
        <dbReference type="Proteomes" id="UP000235584"/>
    </source>
</evidence>
<sequence length="469" mass="53966">MKWAHFIIFFSYVFLLKTSYAFDNDTFTKVNNANHWMSAKNYNTAVYSEAEAIVKVGLDEEKKTRELTKLQEEEFNNKPACGHCPSHLKLTRSINDILSKMRENPELKNNDEIPVNINHLKFLYFTVKTRTEDGTTKCSRYMDITKDLKPTVFDGQMELVAEDAYRFDGVTTVQVLDPNKDEVVYYYRGEGDQKNIIVQAVMGKDGGKFRYYYYRPSEKEKNPYNLPSMGEESPDVTVKKKRISEGPEFPEEKSMTTLSAPESKDKFRLNFKPRLEKRNKYIPKNIHLADGEVSEEIIGGLRVNASTALSVTKGNEAKLDLQNEQGFKYVEINVRTKITGETEHSFAVPYEVRLSSVDDKDAYRLAGRVEDQTHAQVASLALVDGYIQHIRAELRRDKNTSKTSLILGRDFDMGKTEMASVFIGRDEERSKFISLQHKKLVGKNTTMVLDVKFDENKKATLTYQLRSRF</sequence>
<reference evidence="1 2" key="1">
    <citation type="submission" date="2018-01" db="EMBL/GenBank/DDBJ databases">
        <title>Complete genome sequence of Bacteriovorax stolpii DSM12778.</title>
        <authorList>
            <person name="Tang B."/>
            <person name="Chang J."/>
        </authorList>
    </citation>
    <scope>NUCLEOTIDE SEQUENCE [LARGE SCALE GENOMIC DNA]</scope>
    <source>
        <strain evidence="1 2">DSM 12778</strain>
    </source>
</reference>
<proteinExistence type="predicted"/>
<organism evidence="1 2">
    <name type="scientific">Bacteriovorax stolpii</name>
    <name type="common">Bdellovibrio stolpii</name>
    <dbReference type="NCBI Taxonomy" id="960"/>
    <lineage>
        <taxon>Bacteria</taxon>
        <taxon>Pseudomonadati</taxon>
        <taxon>Bdellovibrionota</taxon>
        <taxon>Bacteriovoracia</taxon>
        <taxon>Bacteriovoracales</taxon>
        <taxon>Bacteriovoracaceae</taxon>
        <taxon>Bacteriovorax</taxon>
    </lineage>
</organism>
<protein>
    <submittedName>
        <fullName evidence="1">Uncharacterized protein</fullName>
    </submittedName>
</protein>